<dbReference type="EMBL" id="CP009112">
    <property type="protein sequence ID" value="ANS32097.1"/>
    <property type="molecule type" value="Genomic_DNA"/>
</dbReference>
<dbReference type="PATRIC" id="fig|37919.13.peg.7896"/>
<geneLocation type="plasmid" evidence="3">
    <name>pr1cp1</name>
</geneLocation>
<evidence type="ECO:0008006" key="4">
    <source>
        <dbReference type="Google" id="ProtNLM"/>
    </source>
</evidence>
<feature type="region of interest" description="Disordered" evidence="1">
    <location>
        <begin position="125"/>
        <end position="164"/>
    </location>
</feature>
<keyword evidence="2" id="KW-0614">Plasmid</keyword>
<evidence type="ECO:0000313" key="3">
    <source>
        <dbReference type="Proteomes" id="UP000186108"/>
    </source>
</evidence>
<dbReference type="RefSeq" id="WP_155773098.1">
    <property type="nucleotide sequence ID" value="NZ_CP009112.1"/>
</dbReference>
<proteinExistence type="predicted"/>
<gene>
    <name evidence="2" type="ORF">R1CP_37480</name>
</gene>
<protein>
    <recommendedName>
        <fullName evidence="4">DUF3263 domain-containing protein</fullName>
    </recommendedName>
</protein>
<sequence length="164" mass="18651">MNTDHPPHTAAIQTSHQAAIDGQLRSYRRRKLRERLARQNPHRLTGEAAEILRFALIWAPYGGAPAEEIFQKFGMAPHRFVDKLWQTVEEAGYNLRITREFAAVYTHPDPLPRSERKIVNLMSRLSTKAQTPAPNRGAVPRTHPKSPEPTPPLHSLSRPIRTCN</sequence>
<evidence type="ECO:0000313" key="2">
    <source>
        <dbReference type="EMBL" id="ANS32097.1"/>
    </source>
</evidence>
<dbReference type="AlphaFoldDB" id="A0A1B1KHL4"/>
<name>A0A1B1KHL4_RHOOP</name>
<reference evidence="2 3" key="1">
    <citation type="submission" date="2014-07" db="EMBL/GenBank/DDBJ databases">
        <authorList>
            <person name="Zhang J.E."/>
            <person name="Yang H."/>
            <person name="Guo J."/>
            <person name="Deng Z."/>
            <person name="Luo H."/>
            <person name="Luo M."/>
            <person name="Zhao B."/>
        </authorList>
    </citation>
    <scope>NUCLEOTIDE SEQUENCE [LARGE SCALE GENOMIC DNA]</scope>
    <source>
        <strain evidence="2 3">1CP</strain>
        <plasmid evidence="3">Plasmid pr1cp1</plasmid>
    </source>
</reference>
<evidence type="ECO:0000256" key="1">
    <source>
        <dbReference type="SAM" id="MobiDB-lite"/>
    </source>
</evidence>
<accession>A0A1B1KHL4</accession>
<organism evidence="2 3">
    <name type="scientific">Rhodococcus opacus</name>
    <name type="common">Nocardia opaca</name>
    <dbReference type="NCBI Taxonomy" id="37919"/>
    <lineage>
        <taxon>Bacteria</taxon>
        <taxon>Bacillati</taxon>
        <taxon>Actinomycetota</taxon>
        <taxon>Actinomycetes</taxon>
        <taxon>Mycobacteriales</taxon>
        <taxon>Nocardiaceae</taxon>
        <taxon>Rhodococcus</taxon>
    </lineage>
</organism>
<dbReference type="Proteomes" id="UP000186108">
    <property type="component" value="Plasmid pR1CP1"/>
</dbReference>